<evidence type="ECO:0000313" key="1">
    <source>
        <dbReference type="EMBL" id="EMC96235.1"/>
    </source>
</evidence>
<dbReference type="AlphaFoldDB" id="M2NBG1"/>
<name>M2NBG1_BAUPA</name>
<dbReference type="EMBL" id="KB445555">
    <property type="protein sequence ID" value="EMC96235.1"/>
    <property type="molecule type" value="Genomic_DNA"/>
</dbReference>
<dbReference type="GeneID" id="19114624"/>
<dbReference type="HOGENOM" id="CLU_2084419_0_0_1"/>
<dbReference type="KEGG" id="bcom:BAUCODRAFT_467621"/>
<sequence>MQVYPAIADRILAFRTFASTVMDRDSSSFRVTKGSVCAANIEENLEARLWQLSLVFSVCIRWCTALVDSLIYTRKSSPVHRTQQSADGQRSALVSLRQPIQCHEPARLSRRLASFCG</sequence>
<accession>M2NBG1</accession>
<gene>
    <name evidence="1" type="ORF">BAUCODRAFT_467621</name>
</gene>
<dbReference type="RefSeq" id="XP_007676401.1">
    <property type="nucleotide sequence ID" value="XM_007678211.1"/>
</dbReference>
<keyword evidence="2" id="KW-1185">Reference proteome</keyword>
<dbReference type="Proteomes" id="UP000011761">
    <property type="component" value="Unassembled WGS sequence"/>
</dbReference>
<protein>
    <submittedName>
        <fullName evidence="1">Uncharacterized protein</fullName>
    </submittedName>
</protein>
<proteinExistence type="predicted"/>
<organism evidence="1 2">
    <name type="scientific">Baudoinia panamericana (strain UAMH 10762)</name>
    <name type="common">Angels' share fungus</name>
    <name type="synonym">Baudoinia compniacensis (strain UAMH 10762)</name>
    <dbReference type="NCBI Taxonomy" id="717646"/>
    <lineage>
        <taxon>Eukaryota</taxon>
        <taxon>Fungi</taxon>
        <taxon>Dikarya</taxon>
        <taxon>Ascomycota</taxon>
        <taxon>Pezizomycotina</taxon>
        <taxon>Dothideomycetes</taxon>
        <taxon>Dothideomycetidae</taxon>
        <taxon>Mycosphaerellales</taxon>
        <taxon>Teratosphaeriaceae</taxon>
        <taxon>Baudoinia</taxon>
    </lineage>
</organism>
<reference evidence="1 2" key="1">
    <citation type="journal article" date="2012" name="PLoS Pathog.">
        <title>Diverse lifestyles and strategies of plant pathogenesis encoded in the genomes of eighteen Dothideomycetes fungi.</title>
        <authorList>
            <person name="Ohm R.A."/>
            <person name="Feau N."/>
            <person name="Henrissat B."/>
            <person name="Schoch C.L."/>
            <person name="Horwitz B.A."/>
            <person name="Barry K.W."/>
            <person name="Condon B.J."/>
            <person name="Copeland A.C."/>
            <person name="Dhillon B."/>
            <person name="Glaser F."/>
            <person name="Hesse C.N."/>
            <person name="Kosti I."/>
            <person name="LaButti K."/>
            <person name="Lindquist E.A."/>
            <person name="Lucas S."/>
            <person name="Salamov A.A."/>
            <person name="Bradshaw R.E."/>
            <person name="Ciuffetti L."/>
            <person name="Hamelin R.C."/>
            <person name="Kema G.H.J."/>
            <person name="Lawrence C."/>
            <person name="Scott J.A."/>
            <person name="Spatafora J.W."/>
            <person name="Turgeon B.G."/>
            <person name="de Wit P.J.G.M."/>
            <person name="Zhong S."/>
            <person name="Goodwin S.B."/>
            <person name="Grigoriev I.V."/>
        </authorList>
    </citation>
    <scope>NUCLEOTIDE SEQUENCE [LARGE SCALE GENOMIC DNA]</scope>
    <source>
        <strain evidence="1 2">UAMH 10762</strain>
    </source>
</reference>
<evidence type="ECO:0000313" key="2">
    <source>
        <dbReference type="Proteomes" id="UP000011761"/>
    </source>
</evidence>